<dbReference type="PANTHER" id="PTHR10587">
    <property type="entry name" value="GLYCOSYL TRANSFERASE-RELATED"/>
    <property type="match status" value="1"/>
</dbReference>
<dbReference type="InterPro" id="IPR002509">
    <property type="entry name" value="NODB_dom"/>
</dbReference>
<dbReference type="PANTHER" id="PTHR10587:SF80">
    <property type="entry name" value="CHITOOLIGOSACCHARIDE DEACETYLASE"/>
    <property type="match status" value="1"/>
</dbReference>
<name>A0A268P320_SHOCL</name>
<dbReference type="InterPro" id="IPR014228">
    <property type="entry name" value="Spore_polysacc_deacetyl_YlxY"/>
</dbReference>
<protein>
    <submittedName>
        <fullName evidence="1">Uncharacterized protein</fullName>
    </submittedName>
</protein>
<reference evidence="1 2" key="1">
    <citation type="submission" date="2017-07" db="EMBL/GenBank/DDBJ databases">
        <title>Isolation and whole genome analysis of endospore-forming bacteria from heroin.</title>
        <authorList>
            <person name="Kalinowski J."/>
            <person name="Ahrens B."/>
            <person name="Al-Dilaimi A."/>
            <person name="Winkler A."/>
            <person name="Wibberg D."/>
            <person name="Schleenbecker U."/>
            <person name="Ruckert C."/>
            <person name="Wolfel R."/>
            <person name="Grass G."/>
        </authorList>
    </citation>
    <scope>NUCLEOTIDE SEQUENCE [LARGE SCALE GENOMIC DNA]</scope>
    <source>
        <strain evidence="1 2">7539</strain>
    </source>
</reference>
<dbReference type="GO" id="GO:0005975">
    <property type="term" value="P:carbohydrate metabolic process"/>
    <property type="evidence" value="ECO:0007669"/>
    <property type="project" value="InterPro"/>
</dbReference>
<evidence type="ECO:0000313" key="1">
    <source>
        <dbReference type="EMBL" id="PAE90117.1"/>
    </source>
</evidence>
<dbReference type="AlphaFoldDB" id="A0A268P320"/>
<dbReference type="Proteomes" id="UP000216207">
    <property type="component" value="Unassembled WGS sequence"/>
</dbReference>
<dbReference type="PROSITE" id="PS51677">
    <property type="entry name" value="NODB"/>
    <property type="match status" value="1"/>
</dbReference>
<dbReference type="OMA" id="KWFAPPS"/>
<accession>A0A268P320</accession>
<dbReference type="Pfam" id="PF01522">
    <property type="entry name" value="Polysacc_deac_1"/>
    <property type="match status" value="1"/>
</dbReference>
<dbReference type="CDD" id="cd10950">
    <property type="entry name" value="CE4_BsYlxY_like"/>
    <property type="match status" value="1"/>
</dbReference>
<dbReference type="SUPFAM" id="SSF88713">
    <property type="entry name" value="Glycoside hydrolase/deacetylase"/>
    <property type="match status" value="1"/>
</dbReference>
<gene>
    <name evidence="1" type="ORF">CHH72_03815</name>
</gene>
<dbReference type="GO" id="GO:0016020">
    <property type="term" value="C:membrane"/>
    <property type="evidence" value="ECO:0007669"/>
    <property type="project" value="TreeGrafter"/>
</dbReference>
<organism evidence="1 2">
    <name type="scientific">Shouchella clausii</name>
    <name type="common">Alkalihalobacillus clausii</name>
    <dbReference type="NCBI Taxonomy" id="79880"/>
    <lineage>
        <taxon>Bacteria</taxon>
        <taxon>Bacillati</taxon>
        <taxon>Bacillota</taxon>
        <taxon>Bacilli</taxon>
        <taxon>Bacillales</taxon>
        <taxon>Bacillaceae</taxon>
        <taxon>Shouchella</taxon>
    </lineage>
</organism>
<dbReference type="EMBL" id="NPCC01000005">
    <property type="protein sequence ID" value="PAE90117.1"/>
    <property type="molecule type" value="Genomic_DNA"/>
</dbReference>
<dbReference type="NCBIfam" id="TIGR02873">
    <property type="entry name" value="spore_ylxY"/>
    <property type="match status" value="1"/>
</dbReference>
<dbReference type="InterPro" id="IPR050248">
    <property type="entry name" value="Polysacc_deacetylase_ArnD"/>
</dbReference>
<dbReference type="RefSeq" id="WP_011247064.1">
    <property type="nucleotide sequence ID" value="NZ_BOQQ01000003.1"/>
</dbReference>
<sequence>MKQKWLHFCLCGVMVVLAIGAIQNPFSLQYIDTLKTNATEDVDTEENELLKQIKAHAEKVAIPATNARIDKVWKALPGYNGLEVDIEQSYNKMKESGSFNQSKLVFKETKPDVHLEDLPPAPTYKGHEEKPMVSFLINVAWGNEYLPDMLKVLQQYDVKATFFLDGSWVKKNPQLAVMIKEEGHEIGSHAYSHPHMNALSKAEIDEELTKTTEVIEATLDVTPKWFAPPSGEFNQLVVERAAAYDMRTILWTVDTIDWKKPEPSVMVERVVNQMQAGSMLLMHPTESSSKGLEAIIQGMQEKQLQIGTVSDLMDETRIAAKMTAESNGGTKRD</sequence>
<proteinExistence type="predicted"/>
<evidence type="ECO:0000313" key="2">
    <source>
        <dbReference type="Proteomes" id="UP000216207"/>
    </source>
</evidence>
<dbReference type="InterPro" id="IPR011330">
    <property type="entry name" value="Glyco_hydro/deAcase_b/a-brl"/>
</dbReference>
<dbReference type="Gene3D" id="3.20.20.370">
    <property type="entry name" value="Glycoside hydrolase/deacetylase"/>
    <property type="match status" value="1"/>
</dbReference>
<comment type="caution">
    <text evidence="1">The sequence shown here is derived from an EMBL/GenBank/DDBJ whole genome shotgun (WGS) entry which is preliminary data.</text>
</comment>
<dbReference type="GO" id="GO:0016810">
    <property type="term" value="F:hydrolase activity, acting on carbon-nitrogen (but not peptide) bonds"/>
    <property type="evidence" value="ECO:0007669"/>
    <property type="project" value="InterPro"/>
</dbReference>